<sequence length="169" mass="18778">MATISTATPPPNVVKLLKKHGFSPSDFLWLAVPSLNPPQKRLNQSELLIHGSVDALEALGSLLGNPTLTHSLRTSDVLVGCDRQCPVCLAAAAFPSKIFTFESLQRLYRHNTFLQMLDVQSHRFGSSGDILDHPQGPEIVEMALRETEGKKHFQIKVYTNYRPGKKDED</sequence>
<dbReference type="AlphaFoldDB" id="A0A0G1JLW5"/>
<evidence type="ECO:0000313" key="2">
    <source>
        <dbReference type="Proteomes" id="UP000034835"/>
    </source>
</evidence>
<protein>
    <recommendedName>
        <fullName evidence="3">Radical SAM domain protein</fullName>
    </recommendedName>
</protein>
<proteinExistence type="predicted"/>
<feature type="non-terminal residue" evidence="1">
    <location>
        <position position="169"/>
    </location>
</feature>
<reference evidence="1 2" key="1">
    <citation type="journal article" date="2015" name="Nature">
        <title>rRNA introns, odd ribosomes, and small enigmatic genomes across a large radiation of phyla.</title>
        <authorList>
            <person name="Brown C.T."/>
            <person name="Hug L.A."/>
            <person name="Thomas B.C."/>
            <person name="Sharon I."/>
            <person name="Castelle C.J."/>
            <person name="Singh A."/>
            <person name="Wilkins M.J."/>
            <person name="Williams K.H."/>
            <person name="Banfield J.F."/>
        </authorList>
    </citation>
    <scope>NUCLEOTIDE SEQUENCE [LARGE SCALE GENOMIC DNA]</scope>
</reference>
<name>A0A0G1JLW5_9BACT</name>
<comment type="caution">
    <text evidence="1">The sequence shown here is derived from an EMBL/GenBank/DDBJ whole genome shotgun (WGS) entry which is preliminary data.</text>
</comment>
<dbReference type="EMBL" id="LCJG01000039">
    <property type="protein sequence ID" value="KKT72378.1"/>
    <property type="molecule type" value="Genomic_DNA"/>
</dbReference>
<evidence type="ECO:0008006" key="3">
    <source>
        <dbReference type="Google" id="ProtNLM"/>
    </source>
</evidence>
<accession>A0A0G1JLW5</accession>
<organism evidence="1 2">
    <name type="scientific">Candidatus Collierbacteria bacterium GW2011_GWB1_44_6</name>
    <dbReference type="NCBI Taxonomy" id="1618384"/>
    <lineage>
        <taxon>Bacteria</taxon>
        <taxon>Candidatus Collieribacteriota</taxon>
    </lineage>
</organism>
<gene>
    <name evidence="1" type="ORF">UW68_C0039G0016</name>
</gene>
<dbReference type="Proteomes" id="UP000034835">
    <property type="component" value="Unassembled WGS sequence"/>
</dbReference>
<evidence type="ECO:0000313" key="1">
    <source>
        <dbReference type="EMBL" id="KKT72378.1"/>
    </source>
</evidence>